<dbReference type="RefSeq" id="WP_255132768.1">
    <property type="nucleotide sequence ID" value="NZ_JANDBC010000001.1"/>
</dbReference>
<dbReference type="Pfam" id="PF13175">
    <property type="entry name" value="AAA_15"/>
    <property type="match status" value="1"/>
</dbReference>
<dbReference type="Gene3D" id="3.40.50.300">
    <property type="entry name" value="P-loop containing nucleotide triphosphate hydrolases"/>
    <property type="match status" value="1"/>
</dbReference>
<gene>
    <name evidence="3" type="ORF">NM125_03120</name>
</gene>
<proteinExistence type="predicted"/>
<dbReference type="InterPro" id="IPR041685">
    <property type="entry name" value="AAA_GajA/Old/RecF-like"/>
</dbReference>
<dbReference type="EMBL" id="JANDBC010000001">
    <property type="protein sequence ID" value="MCP9290572.1"/>
    <property type="molecule type" value="Genomic_DNA"/>
</dbReference>
<feature type="domain" description="OLD protein-like TOPRIM" evidence="2">
    <location>
        <begin position="507"/>
        <end position="571"/>
    </location>
</feature>
<reference evidence="3" key="1">
    <citation type="submission" date="2022-06" db="EMBL/GenBank/DDBJ databases">
        <title>Gracilimonas sp. CAU 1638 isolated from sea sediment.</title>
        <authorList>
            <person name="Kim W."/>
        </authorList>
    </citation>
    <scope>NUCLEOTIDE SEQUENCE</scope>
    <source>
        <strain evidence="3">CAU 1638</strain>
    </source>
</reference>
<accession>A0A9X2L1N5</accession>
<dbReference type="AlphaFoldDB" id="A0A9X2L1N5"/>
<dbReference type="PANTHER" id="PTHR43581:SF2">
    <property type="entry name" value="EXCINUCLEASE ATPASE SUBUNIT"/>
    <property type="match status" value="1"/>
</dbReference>
<sequence>MKIDFIEIENFRKLKSCRLSFSEKQTLFVGANNSGKTSAMDALISFLKDKNRFKTKDITLSNWSQINEIGISWATHIEEEEPDLSLDKWHELMPKLDVWLQVKSNEIQYVSNLIPKLSWRGGLLGVRLVIEPKDIEKLYKDYRSSYQDAQKIKESAKSDLKLWPATIWDYLEKKGLISHFNVSAYLLDPDKIEKVDKGNAVLQKLSEDSTPIESNPFEGLIRIDIINAQRGFSDPNDTAQNYGSLSTQLREYFSKHLNPTDKPNVSDIKALETIESAKKIFDETLKESFNSSLTELEELNYPGFGNPNINISSEVKPIDSLNHKSAVQFGLMEDDSDKDNPISLPEIYNGLGYQNLISMVFKLIRYRDDWMKVGKIEAEDFNSLEEIKYEPLHLVLIEEPEAHLHAQVQQVFVRKAYDVLRFNENLRDDEGNDKEGFSTQLVISTHSNHIAHEIDFNSLRYFKRLPSQSKSEAPISVIINLSDTFGEDDETPKFAIRYLKTTHSDLFFADAVILVEGTAERVLLPHFIENHFPKLTSAYISILEIGGSHAHRLRPLIENLGIITLIITDLDSGQKGEKGKLKACVPKHGEDQETQNYTIKNWLPELQKVDELVDLGDDGKVSEDKLVRVAYQTWINLGSKKAPKKIIPYTFEDSLLYQNVEIFQKIDGVGLIKKFKDQLDLDDLETTSKEIFDSLRKGNKGDFALDLLFHQEPSELQVPDYISDGLSWVETSLSNTDFVEEAIKPEANDE</sequence>
<evidence type="ECO:0000313" key="4">
    <source>
        <dbReference type="Proteomes" id="UP001139125"/>
    </source>
</evidence>
<evidence type="ECO:0000259" key="1">
    <source>
        <dbReference type="Pfam" id="PF13175"/>
    </source>
</evidence>
<dbReference type="Proteomes" id="UP001139125">
    <property type="component" value="Unassembled WGS sequence"/>
</dbReference>
<feature type="domain" description="Endonuclease GajA/Old nuclease/RecF-like AAA" evidence="1">
    <location>
        <begin position="1"/>
        <end position="451"/>
    </location>
</feature>
<dbReference type="InterPro" id="IPR027417">
    <property type="entry name" value="P-loop_NTPase"/>
</dbReference>
<dbReference type="SUPFAM" id="SSF52540">
    <property type="entry name" value="P-loop containing nucleoside triphosphate hydrolases"/>
    <property type="match status" value="1"/>
</dbReference>
<evidence type="ECO:0000259" key="2">
    <source>
        <dbReference type="Pfam" id="PF20469"/>
    </source>
</evidence>
<dbReference type="CDD" id="cd01026">
    <property type="entry name" value="TOPRIM_OLD"/>
    <property type="match status" value="1"/>
</dbReference>
<organism evidence="3 4">
    <name type="scientific">Gracilimonas sediminicola</name>
    <dbReference type="NCBI Taxonomy" id="2952158"/>
    <lineage>
        <taxon>Bacteria</taxon>
        <taxon>Pseudomonadati</taxon>
        <taxon>Balneolota</taxon>
        <taxon>Balneolia</taxon>
        <taxon>Balneolales</taxon>
        <taxon>Balneolaceae</taxon>
        <taxon>Gracilimonas</taxon>
    </lineage>
</organism>
<dbReference type="InterPro" id="IPR034139">
    <property type="entry name" value="TOPRIM_OLD"/>
</dbReference>
<evidence type="ECO:0000313" key="3">
    <source>
        <dbReference type="EMBL" id="MCP9290572.1"/>
    </source>
</evidence>
<comment type="caution">
    <text evidence="3">The sequence shown here is derived from an EMBL/GenBank/DDBJ whole genome shotgun (WGS) entry which is preliminary data.</text>
</comment>
<dbReference type="PANTHER" id="PTHR43581">
    <property type="entry name" value="ATP/GTP PHOSPHATASE"/>
    <property type="match status" value="1"/>
</dbReference>
<dbReference type="InterPro" id="IPR051396">
    <property type="entry name" value="Bact_Antivir_Def_Nuclease"/>
</dbReference>
<protein>
    <submittedName>
        <fullName evidence="3">AAA family ATPase</fullName>
    </submittedName>
</protein>
<name>A0A9X2L1N5_9BACT</name>
<keyword evidence="4" id="KW-1185">Reference proteome</keyword>
<dbReference type="Pfam" id="PF20469">
    <property type="entry name" value="OLD-like_TOPRIM"/>
    <property type="match status" value="1"/>
</dbReference>